<proteinExistence type="predicted"/>
<evidence type="ECO:0000313" key="1">
    <source>
        <dbReference type="EMBL" id="QHT98107.1"/>
    </source>
</evidence>
<dbReference type="EMBL" id="MN740287">
    <property type="protein sequence ID" value="QHT98107.1"/>
    <property type="molecule type" value="Genomic_DNA"/>
</dbReference>
<dbReference type="InterPro" id="IPR007031">
    <property type="entry name" value="Poxvirus_VLTF3"/>
</dbReference>
<sequence length="308" mass="36899">MFKKPRKTCHSDARFSYEHIHEKIMTRLSDPEQSNYLCDLMPLIEKVQDVSLMEARKEFFNLAHPWMTEDEKKSFTDEDRAPGVTDPYWCKLCEKAQIFVLDEAWATTTCNECGWAKSYIGPSSDRYLPWDFEPPSKPCPYRRSNHFNEYLDSFMARQSCTLPEDIFEKIYKELKKQRITEYSTLTQKRIKQIMKDLRMNKYYESAPFILYKIKGEKPPELTRAIEEELKSNFDLIQEPFERAVKVIAPERKNFLSYSYTIFKMLQLMELDHLLEYFTLLKSREKLILQDKLWKCICNELGWRFIPSI</sequence>
<dbReference type="AlphaFoldDB" id="A0A6C0J2D4"/>
<dbReference type="Pfam" id="PF04947">
    <property type="entry name" value="Pox_VLTF3"/>
    <property type="match status" value="1"/>
</dbReference>
<protein>
    <submittedName>
        <fullName evidence="1">Uncharacterized protein</fullName>
    </submittedName>
</protein>
<organism evidence="1">
    <name type="scientific">viral metagenome</name>
    <dbReference type="NCBI Taxonomy" id="1070528"/>
    <lineage>
        <taxon>unclassified sequences</taxon>
        <taxon>metagenomes</taxon>
        <taxon>organismal metagenomes</taxon>
    </lineage>
</organism>
<dbReference type="GO" id="GO:0046782">
    <property type="term" value="P:regulation of viral transcription"/>
    <property type="evidence" value="ECO:0007669"/>
    <property type="project" value="InterPro"/>
</dbReference>
<reference evidence="1" key="1">
    <citation type="journal article" date="2020" name="Nature">
        <title>Giant virus diversity and host interactions through global metagenomics.</title>
        <authorList>
            <person name="Schulz F."/>
            <person name="Roux S."/>
            <person name="Paez-Espino D."/>
            <person name="Jungbluth S."/>
            <person name="Walsh D.A."/>
            <person name="Denef V.J."/>
            <person name="McMahon K.D."/>
            <person name="Konstantinidis K.T."/>
            <person name="Eloe-Fadrosh E.A."/>
            <person name="Kyrpides N.C."/>
            <person name="Woyke T."/>
        </authorList>
    </citation>
    <scope>NUCLEOTIDE SEQUENCE</scope>
    <source>
        <strain evidence="1">GVMAG-M-3300025626-8</strain>
    </source>
</reference>
<name>A0A6C0J2D4_9ZZZZ</name>
<accession>A0A6C0J2D4</accession>